<dbReference type="EMBL" id="CP008743">
    <property type="protein sequence ID" value="ARN85005.1"/>
    <property type="molecule type" value="Genomic_DNA"/>
</dbReference>
<accession>A0A1W6N558</accession>
<evidence type="ECO:0000313" key="2">
    <source>
        <dbReference type="Proteomes" id="UP000237351"/>
    </source>
</evidence>
<proteinExistence type="predicted"/>
<organism evidence="1 2">
    <name type="scientific">Candidatus Nucleicultrix amoebiphila FS5</name>
    <dbReference type="NCBI Taxonomy" id="1414854"/>
    <lineage>
        <taxon>Bacteria</taxon>
        <taxon>Pseudomonadati</taxon>
        <taxon>Pseudomonadota</taxon>
        <taxon>Alphaproteobacteria</taxon>
        <taxon>Holosporales</taxon>
        <taxon>Candidatus Nucleicultricaceae</taxon>
        <taxon>Candidatus Nucleicultrix</taxon>
    </lineage>
</organism>
<gene>
    <name evidence="1" type="ORF">GQ61_06560</name>
</gene>
<dbReference type="AlphaFoldDB" id="A0A1W6N558"/>
<evidence type="ECO:0000313" key="1">
    <source>
        <dbReference type="EMBL" id="ARN85005.1"/>
    </source>
</evidence>
<sequence length="280" mass="31455">MRLSQVFFVFLLVSGIGFGSRASEPLFESISYEVSSKTYVIKSQQGETFRVIDDQKAYNALVSSRFSYVADHKEALPNSQAFDVDPAKSLYLDTDWRAITNATLSRPILVTNYLYNCVGIVLRDSQRQKVGLFHLSPYKLGATTDVYVEEFMQDSEVKNVEAMLISGRLSDNLTRCYTALTQKGIKITTLHTLPYILLDECEVFSKSVFADSKALLESPEKLMSVLRDAFLRVAVDARTMTVSFTFDFEAFDRLYSQEGGTLKKAEAAKAAGVHVRFSEE</sequence>
<dbReference type="KEGG" id="naf:GQ61_06560"/>
<dbReference type="Proteomes" id="UP000237351">
    <property type="component" value="Chromosome"/>
</dbReference>
<keyword evidence="2" id="KW-1185">Reference proteome</keyword>
<name>A0A1W6N558_9PROT</name>
<protein>
    <submittedName>
        <fullName evidence="1">Uncharacterized protein</fullName>
    </submittedName>
</protein>
<reference evidence="1 2" key="1">
    <citation type="submission" date="2014-06" db="EMBL/GenBank/DDBJ databases">
        <title>The genome of the endonuclear symbiont Nucleicultrix amoebiphila.</title>
        <authorList>
            <person name="Schulz F."/>
            <person name="Horn M."/>
        </authorList>
    </citation>
    <scope>NUCLEOTIDE SEQUENCE [LARGE SCALE GENOMIC DNA]</scope>
    <source>
        <strain evidence="1 2">FS5</strain>
    </source>
</reference>
<dbReference type="RefSeq" id="WP_085784517.1">
    <property type="nucleotide sequence ID" value="NZ_CP008743.1"/>
</dbReference>